<dbReference type="InterPro" id="IPR012674">
    <property type="entry name" value="Calycin"/>
</dbReference>
<protein>
    <recommendedName>
        <fullName evidence="4">Lipocalin/cytosolic fatty-acid binding domain-containing protein</fullName>
    </recommendedName>
</protein>
<dbReference type="AlphaFoldDB" id="A0AA39C989"/>
<keyword evidence="3" id="KW-1185">Reference proteome</keyword>
<gene>
    <name evidence="2" type="ORF">PV328_007492</name>
</gene>
<dbReference type="Proteomes" id="UP001168990">
    <property type="component" value="Unassembled WGS sequence"/>
</dbReference>
<proteinExistence type="predicted"/>
<feature type="signal peptide" evidence="1">
    <location>
        <begin position="1"/>
        <end position="23"/>
    </location>
</feature>
<comment type="caution">
    <text evidence="2">The sequence shown here is derived from an EMBL/GenBank/DDBJ whole genome shotgun (WGS) entry which is preliminary data.</text>
</comment>
<evidence type="ECO:0008006" key="4">
    <source>
        <dbReference type="Google" id="ProtNLM"/>
    </source>
</evidence>
<evidence type="ECO:0000256" key="1">
    <source>
        <dbReference type="SAM" id="SignalP"/>
    </source>
</evidence>
<reference evidence="2" key="1">
    <citation type="journal article" date="2023" name="bioRxiv">
        <title>Scaffold-level genome assemblies of two parasitoid biocontrol wasps reveal the parthenogenesis mechanism and an associated novel virus.</title>
        <authorList>
            <person name="Inwood S."/>
            <person name="Skelly J."/>
            <person name="Guhlin J."/>
            <person name="Harrop T."/>
            <person name="Goldson S."/>
            <person name="Dearden P."/>
        </authorList>
    </citation>
    <scope>NUCLEOTIDE SEQUENCE</scope>
    <source>
        <strain evidence="2">Irish</strain>
        <tissue evidence="2">Whole body</tissue>
    </source>
</reference>
<name>A0AA39C989_9HYME</name>
<evidence type="ECO:0000313" key="2">
    <source>
        <dbReference type="EMBL" id="KAK0160047.1"/>
    </source>
</evidence>
<organism evidence="2 3">
    <name type="scientific">Microctonus aethiopoides</name>
    <dbReference type="NCBI Taxonomy" id="144406"/>
    <lineage>
        <taxon>Eukaryota</taxon>
        <taxon>Metazoa</taxon>
        <taxon>Ecdysozoa</taxon>
        <taxon>Arthropoda</taxon>
        <taxon>Hexapoda</taxon>
        <taxon>Insecta</taxon>
        <taxon>Pterygota</taxon>
        <taxon>Neoptera</taxon>
        <taxon>Endopterygota</taxon>
        <taxon>Hymenoptera</taxon>
        <taxon>Apocrita</taxon>
        <taxon>Ichneumonoidea</taxon>
        <taxon>Braconidae</taxon>
        <taxon>Euphorinae</taxon>
        <taxon>Microctonus</taxon>
    </lineage>
</organism>
<keyword evidence="1" id="KW-0732">Signal</keyword>
<feature type="chain" id="PRO_5041313395" description="Lipocalin/cytosolic fatty-acid binding domain-containing protein" evidence="1">
    <location>
        <begin position="24"/>
        <end position="196"/>
    </location>
</feature>
<sequence length="196" mass="23263">MENSKFFVLGIFVIVFAFQSALTMMDYDEINVHNKYTVDQLLGNWFFIAAVNIVPQSEPIQCVTLTMRKTENRQYVEIISSTLDDDFLHKHNWMTQVYNDKLYHYIIINDTASKPIINSFDIFTDQGLFVIYNVTPWQTHAIYSRHTNVAKNELKKYELIAKENKYNFQYVNSRICRRRLAIHQNFNEASVYYSLQ</sequence>
<accession>A0AA39C989</accession>
<reference evidence="2" key="2">
    <citation type="submission" date="2023-03" db="EMBL/GenBank/DDBJ databases">
        <authorList>
            <person name="Inwood S.N."/>
            <person name="Skelly J.G."/>
            <person name="Guhlin J."/>
            <person name="Harrop T.W.R."/>
            <person name="Goldson S.G."/>
            <person name="Dearden P.K."/>
        </authorList>
    </citation>
    <scope>NUCLEOTIDE SEQUENCE</scope>
    <source>
        <strain evidence="2">Irish</strain>
        <tissue evidence="2">Whole body</tissue>
    </source>
</reference>
<evidence type="ECO:0000313" key="3">
    <source>
        <dbReference type="Proteomes" id="UP001168990"/>
    </source>
</evidence>
<dbReference type="EMBL" id="JAQQBS010001423">
    <property type="protein sequence ID" value="KAK0160047.1"/>
    <property type="molecule type" value="Genomic_DNA"/>
</dbReference>
<dbReference type="SUPFAM" id="SSF50814">
    <property type="entry name" value="Lipocalins"/>
    <property type="match status" value="1"/>
</dbReference>